<evidence type="ECO:0000256" key="1">
    <source>
        <dbReference type="ARBA" id="ARBA00004141"/>
    </source>
</evidence>
<evidence type="ECO:0000256" key="9">
    <source>
        <dbReference type="ARBA" id="ARBA00023065"/>
    </source>
</evidence>
<comment type="similarity">
    <text evidence="2">Belongs to the TMEM175 family.</text>
</comment>
<keyword evidence="3" id="KW-0813">Transport</keyword>
<dbReference type="OrthoDB" id="7626281at2"/>
<dbReference type="KEGG" id="fgi:OP10G_1621"/>
<accession>A0A068NTR1</accession>
<evidence type="ECO:0000256" key="11">
    <source>
        <dbReference type="ARBA" id="ARBA00023303"/>
    </source>
</evidence>
<dbReference type="STRING" id="661478.OP10G_1621"/>
<keyword evidence="4" id="KW-0633">Potassium transport</keyword>
<dbReference type="GO" id="GO:0016020">
    <property type="term" value="C:membrane"/>
    <property type="evidence" value="ECO:0007669"/>
    <property type="project" value="UniProtKB-SubCell"/>
</dbReference>
<evidence type="ECO:0000256" key="5">
    <source>
        <dbReference type="ARBA" id="ARBA00022692"/>
    </source>
</evidence>
<reference evidence="14 15" key="1">
    <citation type="journal article" date="2014" name="PLoS ONE">
        <title>The first complete genome sequence of the class fimbriimonadia in the phylum armatimonadetes.</title>
        <authorList>
            <person name="Hu Z.Y."/>
            <person name="Wang Y.Z."/>
            <person name="Im W.T."/>
            <person name="Wang S.Y."/>
            <person name="Zhao G.P."/>
            <person name="Zheng H.J."/>
            <person name="Quan Z.X."/>
        </authorList>
    </citation>
    <scope>NUCLEOTIDE SEQUENCE [LARGE SCALE GENOMIC DNA]</scope>
    <source>
        <strain evidence="14">Gsoil 348</strain>
    </source>
</reference>
<dbReference type="GO" id="GO:0005267">
    <property type="term" value="F:potassium channel activity"/>
    <property type="evidence" value="ECO:0007669"/>
    <property type="project" value="UniProtKB-KW"/>
</dbReference>
<keyword evidence="6" id="KW-0631">Potassium channel</keyword>
<name>A0A068NTR1_FIMGI</name>
<evidence type="ECO:0000256" key="2">
    <source>
        <dbReference type="ARBA" id="ARBA00006920"/>
    </source>
</evidence>
<proteinExistence type="inferred from homology"/>
<dbReference type="Proteomes" id="UP000027982">
    <property type="component" value="Chromosome"/>
</dbReference>
<feature type="transmembrane region" description="Helical" evidence="13">
    <location>
        <begin position="52"/>
        <end position="75"/>
    </location>
</feature>
<evidence type="ECO:0000256" key="6">
    <source>
        <dbReference type="ARBA" id="ARBA00022826"/>
    </source>
</evidence>
<dbReference type="RefSeq" id="WP_025226408.1">
    <property type="nucleotide sequence ID" value="NZ_CP007139.1"/>
</dbReference>
<protein>
    <submittedName>
        <fullName evidence="14">Transglutaminase</fullName>
    </submittedName>
</protein>
<evidence type="ECO:0000256" key="3">
    <source>
        <dbReference type="ARBA" id="ARBA00022448"/>
    </source>
</evidence>
<feature type="transmembrane region" description="Helical" evidence="13">
    <location>
        <begin position="145"/>
        <end position="165"/>
    </location>
</feature>
<dbReference type="InterPro" id="IPR010617">
    <property type="entry name" value="TMEM175-like"/>
</dbReference>
<comment type="catalytic activity">
    <reaction evidence="12">
        <text>K(+)(in) = K(+)(out)</text>
        <dbReference type="Rhea" id="RHEA:29463"/>
        <dbReference type="ChEBI" id="CHEBI:29103"/>
    </reaction>
</comment>
<gene>
    <name evidence="14" type="ORF">OP10G_1621</name>
</gene>
<evidence type="ECO:0000256" key="12">
    <source>
        <dbReference type="ARBA" id="ARBA00034430"/>
    </source>
</evidence>
<keyword evidence="9" id="KW-0406">Ion transport</keyword>
<dbReference type="eggNOG" id="COG3548">
    <property type="taxonomic scope" value="Bacteria"/>
</dbReference>
<comment type="subcellular location">
    <subcellularLocation>
        <location evidence="1">Membrane</location>
        <topology evidence="1">Multi-pass membrane protein</topology>
    </subcellularLocation>
</comment>
<evidence type="ECO:0000313" key="14">
    <source>
        <dbReference type="EMBL" id="AIE84989.1"/>
    </source>
</evidence>
<keyword evidence="10 13" id="KW-0472">Membrane</keyword>
<keyword evidence="5 13" id="KW-0812">Transmembrane</keyword>
<feature type="transmembrane region" description="Helical" evidence="13">
    <location>
        <begin position="192"/>
        <end position="210"/>
    </location>
</feature>
<keyword evidence="11" id="KW-0407">Ion channel</keyword>
<evidence type="ECO:0000313" key="15">
    <source>
        <dbReference type="Proteomes" id="UP000027982"/>
    </source>
</evidence>
<evidence type="ECO:0000256" key="4">
    <source>
        <dbReference type="ARBA" id="ARBA00022538"/>
    </source>
</evidence>
<keyword evidence="8 13" id="KW-1133">Transmembrane helix</keyword>
<keyword evidence="7" id="KW-0630">Potassium</keyword>
<dbReference type="HOGENOM" id="CLU_093496_0_0_0"/>
<feature type="transmembrane region" description="Helical" evidence="13">
    <location>
        <begin position="27"/>
        <end position="46"/>
    </location>
</feature>
<dbReference type="EMBL" id="CP007139">
    <property type="protein sequence ID" value="AIE84989.1"/>
    <property type="molecule type" value="Genomic_DNA"/>
</dbReference>
<dbReference type="AlphaFoldDB" id="A0A068NTR1"/>
<evidence type="ECO:0000256" key="8">
    <source>
        <dbReference type="ARBA" id="ARBA00022989"/>
    </source>
</evidence>
<evidence type="ECO:0000256" key="7">
    <source>
        <dbReference type="ARBA" id="ARBA00022958"/>
    </source>
</evidence>
<dbReference type="GO" id="GO:0015252">
    <property type="term" value="F:proton channel activity"/>
    <property type="evidence" value="ECO:0007669"/>
    <property type="project" value="InterPro"/>
</dbReference>
<sequence length="269" mass="30462">MVRRALVEKAPEVIEGFRMRGTEVSRLEAFADCVFGFGITLLVVNIDTPKDFAHLMIAMRGLVAFGLCFAVFYGVWSRHYTYCRRYGLEDAPVRFLTVVMLFVVLAYLYPLRFLTLVFVTGVLGIKNVGWTPAVGNDINANLGNLFIVYGVGVAAIQLVFSALYGHAYQQRDKLKLDEIEILDTRWWTREQLAYLLIPLLSISIVEFLPYRMIGLAGWIYFGMGFIGWIHGSMHGKRHRALVEKMEAEGRLSEDQLSTENDLVEVPPPA</sequence>
<keyword evidence="15" id="KW-1185">Reference proteome</keyword>
<evidence type="ECO:0000256" key="13">
    <source>
        <dbReference type="SAM" id="Phobius"/>
    </source>
</evidence>
<organism evidence="14 15">
    <name type="scientific">Fimbriimonas ginsengisoli Gsoil 348</name>
    <dbReference type="NCBI Taxonomy" id="661478"/>
    <lineage>
        <taxon>Bacteria</taxon>
        <taxon>Bacillati</taxon>
        <taxon>Armatimonadota</taxon>
        <taxon>Fimbriimonadia</taxon>
        <taxon>Fimbriimonadales</taxon>
        <taxon>Fimbriimonadaceae</taxon>
        <taxon>Fimbriimonas</taxon>
    </lineage>
</organism>
<dbReference type="Pfam" id="PF06736">
    <property type="entry name" value="TMEM175"/>
    <property type="match status" value="1"/>
</dbReference>
<feature type="transmembrane region" description="Helical" evidence="13">
    <location>
        <begin position="216"/>
        <end position="235"/>
    </location>
</feature>
<evidence type="ECO:0000256" key="10">
    <source>
        <dbReference type="ARBA" id="ARBA00023136"/>
    </source>
</evidence>
<feature type="transmembrane region" description="Helical" evidence="13">
    <location>
        <begin position="95"/>
        <end position="125"/>
    </location>
</feature>